<protein>
    <submittedName>
        <fullName evidence="2">Uncharacterized protein</fullName>
    </submittedName>
</protein>
<evidence type="ECO:0000313" key="2">
    <source>
        <dbReference type="EMBL" id="UQF79610.1"/>
    </source>
</evidence>
<dbReference type="KEGG" id="agh:M3I41_08585"/>
<evidence type="ECO:0000313" key="3">
    <source>
        <dbReference type="Proteomes" id="UP000830236"/>
    </source>
</evidence>
<dbReference type="AlphaFoldDB" id="A0A9E7AFB2"/>
<feature type="transmembrane region" description="Helical" evidence="1">
    <location>
        <begin position="65"/>
        <end position="85"/>
    </location>
</feature>
<accession>A0A9E7AFB2</accession>
<organism evidence="2 3">
    <name type="scientific">Actinomyces graevenitzii</name>
    <dbReference type="NCBI Taxonomy" id="55565"/>
    <lineage>
        <taxon>Bacteria</taxon>
        <taxon>Bacillati</taxon>
        <taxon>Actinomycetota</taxon>
        <taxon>Actinomycetes</taxon>
        <taxon>Actinomycetales</taxon>
        <taxon>Actinomycetaceae</taxon>
        <taxon>Actinomyces</taxon>
    </lineage>
</organism>
<keyword evidence="1" id="KW-0812">Transmembrane</keyword>
<feature type="transmembrane region" description="Helical" evidence="1">
    <location>
        <begin position="129"/>
        <end position="150"/>
    </location>
</feature>
<keyword evidence="1" id="KW-1133">Transmembrane helix</keyword>
<name>A0A9E7AFB2_9ACTO</name>
<feature type="transmembrane region" description="Helical" evidence="1">
    <location>
        <begin position="26"/>
        <end position="45"/>
    </location>
</feature>
<keyword evidence="1" id="KW-0472">Membrane</keyword>
<gene>
    <name evidence="2" type="ORF">M3I41_08585</name>
</gene>
<dbReference type="Proteomes" id="UP000830236">
    <property type="component" value="Chromosome"/>
</dbReference>
<reference evidence="2" key="1">
    <citation type="submission" date="2022-05" db="EMBL/GenBank/DDBJ databases">
        <title>Using nanopore sequencing to obtain complete genomes from saliva samples.</title>
        <authorList>
            <person name="Baker J.L."/>
        </authorList>
    </citation>
    <scope>NUCLEOTIDE SEQUENCE</scope>
    <source>
        <strain evidence="2">JCVI-JB-Ag32</strain>
    </source>
</reference>
<feature type="transmembrane region" description="Helical" evidence="1">
    <location>
        <begin position="97"/>
        <end position="117"/>
    </location>
</feature>
<sequence>MEQVRQLLREALGALEKALSPQGVQVLKFGLLFAVLVAIDCWLIANQHAVFIESGKNVGPLREITWFGLVLLDISGVLNVLGYAAIANRKLFTTLRLPSIIVLTVLTAVASTGPVVQGRIAYYLHDGRIGYLAYPIIVSVATVLTRYFWFRRKGQLGAVRGL</sequence>
<evidence type="ECO:0000256" key="1">
    <source>
        <dbReference type="SAM" id="Phobius"/>
    </source>
</evidence>
<dbReference type="EMBL" id="CP097095">
    <property type="protein sequence ID" value="UQF79610.1"/>
    <property type="molecule type" value="Genomic_DNA"/>
</dbReference>
<proteinExistence type="predicted"/>